<organism evidence="2 3">
    <name type="scientific">Camelina sativa</name>
    <name type="common">False flax</name>
    <name type="synonym">Myagrum sativum</name>
    <dbReference type="NCBI Taxonomy" id="90675"/>
    <lineage>
        <taxon>Eukaryota</taxon>
        <taxon>Viridiplantae</taxon>
        <taxon>Streptophyta</taxon>
        <taxon>Embryophyta</taxon>
        <taxon>Tracheophyta</taxon>
        <taxon>Spermatophyta</taxon>
        <taxon>Magnoliopsida</taxon>
        <taxon>eudicotyledons</taxon>
        <taxon>Gunneridae</taxon>
        <taxon>Pentapetalae</taxon>
        <taxon>rosids</taxon>
        <taxon>malvids</taxon>
        <taxon>Brassicales</taxon>
        <taxon>Brassicaceae</taxon>
        <taxon>Camelineae</taxon>
        <taxon>Camelina</taxon>
    </lineage>
</organism>
<proteinExistence type="predicted"/>
<accession>A0ABM1R0U6</accession>
<gene>
    <name evidence="3" type="primary">LOC109129265</name>
</gene>
<feature type="signal peptide" evidence="1">
    <location>
        <begin position="1"/>
        <end position="24"/>
    </location>
</feature>
<keyword evidence="1" id="KW-0732">Signal</keyword>
<dbReference type="GeneID" id="109129265"/>
<name>A0ABM1R0U6_CAMSA</name>
<evidence type="ECO:0000313" key="3">
    <source>
        <dbReference type="RefSeq" id="XP_019092634.1"/>
    </source>
</evidence>
<evidence type="ECO:0000313" key="2">
    <source>
        <dbReference type="Proteomes" id="UP000694864"/>
    </source>
</evidence>
<protein>
    <submittedName>
        <fullName evidence="3">Defensin-like protein 111</fullName>
    </submittedName>
</protein>
<sequence>MAINKKIFLAFVLTILFVVPSIHCSDNTSGFEIKQEYKQCYTSAPCIKGGSSECEKFCVGISGLLYGKCRPNDNVCCCLSKTT</sequence>
<reference evidence="2" key="1">
    <citation type="journal article" date="2014" name="Nat. Commun.">
        <title>The emerging biofuel crop Camelina sativa retains a highly undifferentiated hexaploid genome structure.</title>
        <authorList>
            <person name="Kagale S."/>
            <person name="Koh C."/>
            <person name="Nixon J."/>
            <person name="Bollina V."/>
            <person name="Clarke W.E."/>
            <person name="Tuteja R."/>
            <person name="Spillane C."/>
            <person name="Robinson S.J."/>
            <person name="Links M.G."/>
            <person name="Clarke C."/>
            <person name="Higgins E.E."/>
            <person name="Huebert T."/>
            <person name="Sharpe A.G."/>
            <person name="Parkin I.A."/>
        </authorList>
    </citation>
    <scope>NUCLEOTIDE SEQUENCE [LARGE SCALE GENOMIC DNA]</scope>
    <source>
        <strain evidence="2">cv. DH55</strain>
    </source>
</reference>
<keyword evidence="2" id="KW-1185">Reference proteome</keyword>
<feature type="chain" id="PRO_5045546331" evidence="1">
    <location>
        <begin position="25"/>
        <end position="83"/>
    </location>
</feature>
<reference evidence="3" key="2">
    <citation type="submission" date="2025-08" db="UniProtKB">
        <authorList>
            <consortium name="RefSeq"/>
        </authorList>
    </citation>
    <scope>IDENTIFICATION</scope>
    <source>
        <tissue evidence="3">Leaf</tissue>
    </source>
</reference>
<evidence type="ECO:0000256" key="1">
    <source>
        <dbReference type="SAM" id="SignalP"/>
    </source>
</evidence>
<dbReference type="Proteomes" id="UP000694864">
    <property type="component" value="Chromosome 15"/>
</dbReference>
<dbReference type="RefSeq" id="XP_019092634.1">
    <property type="nucleotide sequence ID" value="XM_019237089.1"/>
</dbReference>